<feature type="region of interest" description="Disordered" evidence="1">
    <location>
        <begin position="253"/>
        <end position="295"/>
    </location>
</feature>
<dbReference type="AlphaFoldDB" id="A0A9P5BWE6"/>
<feature type="region of interest" description="Disordered" evidence="1">
    <location>
        <begin position="164"/>
        <end position="208"/>
    </location>
</feature>
<evidence type="ECO:0000313" key="3">
    <source>
        <dbReference type="Proteomes" id="UP000758155"/>
    </source>
</evidence>
<comment type="caution">
    <text evidence="2">The sequence shown here is derived from an EMBL/GenBank/DDBJ whole genome shotgun (WGS) entry which is preliminary data.</text>
</comment>
<feature type="compositionally biased region" description="Basic and acidic residues" evidence="1">
    <location>
        <begin position="261"/>
        <end position="279"/>
    </location>
</feature>
<gene>
    <name evidence="2" type="ORF">E8E12_002676</name>
</gene>
<protein>
    <submittedName>
        <fullName evidence="2">Uncharacterized protein</fullName>
    </submittedName>
</protein>
<organism evidence="2 3">
    <name type="scientific">Didymella heteroderae</name>
    <dbReference type="NCBI Taxonomy" id="1769908"/>
    <lineage>
        <taxon>Eukaryota</taxon>
        <taxon>Fungi</taxon>
        <taxon>Dikarya</taxon>
        <taxon>Ascomycota</taxon>
        <taxon>Pezizomycotina</taxon>
        <taxon>Dothideomycetes</taxon>
        <taxon>Pleosporomycetidae</taxon>
        <taxon>Pleosporales</taxon>
        <taxon>Pleosporineae</taxon>
        <taxon>Didymellaceae</taxon>
        <taxon>Didymella</taxon>
    </lineage>
</organism>
<feature type="compositionally biased region" description="Polar residues" evidence="1">
    <location>
        <begin position="192"/>
        <end position="204"/>
    </location>
</feature>
<dbReference type="EMBL" id="SWKV01000092">
    <property type="protein sequence ID" value="KAF3032809.1"/>
    <property type="molecule type" value="Genomic_DNA"/>
</dbReference>
<evidence type="ECO:0000256" key="1">
    <source>
        <dbReference type="SAM" id="MobiDB-lite"/>
    </source>
</evidence>
<reference evidence="2" key="1">
    <citation type="submission" date="2019-04" db="EMBL/GenBank/DDBJ databases">
        <title>Sequencing of skin fungus with MAO and IRED activity.</title>
        <authorList>
            <person name="Marsaioli A.J."/>
            <person name="Bonatto J.M.C."/>
            <person name="Reis Junior O."/>
        </authorList>
    </citation>
    <scope>NUCLEOTIDE SEQUENCE</scope>
    <source>
        <strain evidence="2">28M1</strain>
    </source>
</reference>
<proteinExistence type="predicted"/>
<dbReference type="Proteomes" id="UP000758155">
    <property type="component" value="Unassembled WGS sequence"/>
</dbReference>
<sequence>MAHKVSDLPPVIKQQRQKEHKVYLKRQPDARVRSLCDYAKNNSSQFTLADFLALAFESLKEHFGALLPPGVYANSLGHWFEIKPWGEETALQFAPPQGRIWDPTRMTPSSPPQLPLELQFAAGRWVFPAQIFNVGAFSLNVPAGPRQNLAAAIQMQQPPAILAHPPTGPCVPGKQENIDPALPAGERPLPSPATSQQPHRSATPSLGDFNTAAFSAAHVAIVKQQQQQYPEPLLAPSARSSFLVVVGKQAASVSAAKKRKATDDGTEGKKRTRTEDKSGVAKPATVPSMVEQEPTADEADEAILDFPRILEVDEWNTQNAWPDEETRLRHVALNASSHGPSLRHEFADAVDMEDLALFPDLPTISYPGYAPAVGI</sequence>
<evidence type="ECO:0000313" key="2">
    <source>
        <dbReference type="EMBL" id="KAF3032809.1"/>
    </source>
</evidence>
<keyword evidence="3" id="KW-1185">Reference proteome</keyword>
<name>A0A9P5BWE6_9PLEO</name>
<accession>A0A9P5BWE6</accession>